<comment type="caution">
    <text evidence="3">The sequence shown here is derived from an EMBL/GenBank/DDBJ whole genome shotgun (WGS) entry which is preliminary data.</text>
</comment>
<dbReference type="Proteomes" id="UP000789342">
    <property type="component" value="Unassembled WGS sequence"/>
</dbReference>
<proteinExistence type="predicted"/>
<feature type="domain" description="CARD" evidence="2">
    <location>
        <begin position="27"/>
        <end position="75"/>
    </location>
</feature>
<feature type="coiled-coil region" evidence="1">
    <location>
        <begin position="40"/>
        <end position="67"/>
    </location>
</feature>
<dbReference type="EMBL" id="CAJVPV010010312">
    <property type="protein sequence ID" value="CAG8649934.1"/>
    <property type="molecule type" value="Genomic_DNA"/>
</dbReference>
<organism evidence="3 4">
    <name type="scientific">Acaulospora morrowiae</name>
    <dbReference type="NCBI Taxonomy" id="94023"/>
    <lineage>
        <taxon>Eukaryota</taxon>
        <taxon>Fungi</taxon>
        <taxon>Fungi incertae sedis</taxon>
        <taxon>Mucoromycota</taxon>
        <taxon>Glomeromycotina</taxon>
        <taxon>Glomeromycetes</taxon>
        <taxon>Diversisporales</taxon>
        <taxon>Acaulosporaceae</taxon>
        <taxon>Acaulospora</taxon>
    </lineage>
</organism>
<dbReference type="AlphaFoldDB" id="A0A9N9DWL9"/>
<evidence type="ECO:0000256" key="1">
    <source>
        <dbReference type="SAM" id="Coils"/>
    </source>
</evidence>
<dbReference type="PROSITE" id="PS50209">
    <property type="entry name" value="CARD"/>
    <property type="match status" value="1"/>
</dbReference>
<dbReference type="GO" id="GO:0042981">
    <property type="term" value="P:regulation of apoptotic process"/>
    <property type="evidence" value="ECO:0007669"/>
    <property type="project" value="InterPro"/>
</dbReference>
<accession>A0A9N9DWL9</accession>
<evidence type="ECO:0000259" key="2">
    <source>
        <dbReference type="PROSITE" id="PS50209"/>
    </source>
</evidence>
<evidence type="ECO:0000313" key="3">
    <source>
        <dbReference type="EMBL" id="CAG8649934.1"/>
    </source>
</evidence>
<name>A0A9N9DWL9_9GLOM</name>
<evidence type="ECO:0000313" key="4">
    <source>
        <dbReference type="Proteomes" id="UP000789342"/>
    </source>
</evidence>
<dbReference type="InterPro" id="IPR001315">
    <property type="entry name" value="CARD"/>
</dbReference>
<gene>
    <name evidence="3" type="ORF">AMORRO_LOCUS9915</name>
</gene>
<protein>
    <submittedName>
        <fullName evidence="3">12780_t:CDS:1</fullName>
    </submittedName>
</protein>
<feature type="non-terminal residue" evidence="3">
    <location>
        <position position="1"/>
    </location>
</feature>
<sequence length="75" mass="8789">KAEEYSSEYHTLLGDDPESFWGSDEEDKLLEVVKERDIVESKEFESIEELNERVKNMEEKIGRLLELLEKKGSDP</sequence>
<reference evidence="3" key="1">
    <citation type="submission" date="2021-06" db="EMBL/GenBank/DDBJ databases">
        <authorList>
            <person name="Kallberg Y."/>
            <person name="Tangrot J."/>
            <person name="Rosling A."/>
        </authorList>
    </citation>
    <scope>NUCLEOTIDE SEQUENCE</scope>
    <source>
        <strain evidence="3">CL551</strain>
    </source>
</reference>
<keyword evidence="1" id="KW-0175">Coiled coil</keyword>
<keyword evidence="4" id="KW-1185">Reference proteome</keyword>